<dbReference type="InterPro" id="IPR047045">
    <property type="entry name" value="CobQ_N"/>
</dbReference>
<evidence type="ECO:0000256" key="2">
    <source>
        <dbReference type="ARBA" id="ARBA00022573"/>
    </source>
</evidence>
<sequence length="506" mass="55645">MKCPVLMVQGTASSVGKSLLVTGLCRLFKQRGLRVAPFKAQNMALNSYVTPDGAEIGRAQAVQADAAGVTPTATMNPILLKPEGDRWSQVVILGKVHQSMTALDYHRLKPELRQTIGQSLDQLRETHDLVIIEGAGSPAEINLKANDIVNMFVAKQAQAPVLLVGDIDRGGVFASFVGTMELLDADERNLVAGFVINKFRGDKSLLDPGLDFLDDRTGRPSLGVVPYVKNLRLAEEDSIALSERPNFLSDSPRKIDIAIIRLPRISNYDEFDALEHELGVHVAYVSDGQSILDADLLIIPGSKSTSTDLAWLYETELAAAIQERARQQRPIIGICGGCQILGQRVSDPNGIESSIAEIQGLGVLPHETVMERHKLTTQARVKLEQSMFGLDTGQSYRGYEIHLGKLIRHNQAGPIFSIHERNQEDCLVTDGSYQDSVMGTLIHGLFDEDHFRRPILAYLAALKGLTWAGAEALVSRDMEYDRLAKTLEEHLDMHAIDAIIEKQRTT</sequence>
<reference evidence="8" key="1">
    <citation type="submission" date="2017-04" db="EMBL/GenBank/DDBJ databases">
        <authorList>
            <person name="Varghese N."/>
            <person name="Submissions S."/>
        </authorList>
    </citation>
    <scope>NUCLEOTIDE SEQUENCE [LARGE SCALE GENOMIC DNA]</scope>
    <source>
        <strain evidence="8">RKEM611</strain>
    </source>
</reference>
<dbReference type="SUPFAM" id="SSF52317">
    <property type="entry name" value="Class I glutamine amidotransferase-like"/>
    <property type="match status" value="1"/>
</dbReference>
<dbReference type="InterPro" id="IPR011698">
    <property type="entry name" value="GATase_3"/>
</dbReference>
<evidence type="ECO:0000256" key="3">
    <source>
        <dbReference type="ARBA" id="ARBA00022962"/>
    </source>
</evidence>
<dbReference type="InterPro" id="IPR002586">
    <property type="entry name" value="CobQ/CobB/MinD/ParA_Nub-bd_dom"/>
</dbReference>
<gene>
    <name evidence="4" type="primary">cobQ</name>
    <name evidence="7" type="ORF">SAMN06296036_11270</name>
</gene>
<dbReference type="InterPro" id="IPR033949">
    <property type="entry name" value="CobQ_GATase1"/>
</dbReference>
<dbReference type="EMBL" id="FWZT01000012">
    <property type="protein sequence ID" value="SMF40291.1"/>
    <property type="molecule type" value="Genomic_DNA"/>
</dbReference>
<evidence type="ECO:0000313" key="7">
    <source>
        <dbReference type="EMBL" id="SMF40291.1"/>
    </source>
</evidence>
<dbReference type="Pfam" id="PF01656">
    <property type="entry name" value="CbiA"/>
    <property type="match status" value="1"/>
</dbReference>
<name>A0A1Y6C1A0_9BACT</name>
<keyword evidence="8" id="KW-1185">Reference proteome</keyword>
<evidence type="ECO:0000256" key="1">
    <source>
        <dbReference type="ARBA" id="ARBA00004953"/>
    </source>
</evidence>
<dbReference type="Gene3D" id="3.40.50.880">
    <property type="match status" value="1"/>
</dbReference>
<dbReference type="CDD" id="cd01750">
    <property type="entry name" value="GATase1_CobQ"/>
    <property type="match status" value="1"/>
</dbReference>
<dbReference type="GO" id="GO:0015420">
    <property type="term" value="F:ABC-type vitamin B12 transporter activity"/>
    <property type="evidence" value="ECO:0007669"/>
    <property type="project" value="UniProtKB-UniRule"/>
</dbReference>
<comment type="similarity">
    <text evidence="4">Belongs to the CobB/CobQ family. CobQ subfamily.</text>
</comment>
<keyword evidence="2 4" id="KW-0169">Cobalamin biosynthesis</keyword>
<dbReference type="SUPFAM" id="SSF52540">
    <property type="entry name" value="P-loop containing nucleoside triphosphate hydrolases"/>
    <property type="match status" value="1"/>
</dbReference>
<evidence type="ECO:0000259" key="6">
    <source>
        <dbReference type="Pfam" id="PF07685"/>
    </source>
</evidence>
<dbReference type="GO" id="GO:0009236">
    <property type="term" value="P:cobalamin biosynthetic process"/>
    <property type="evidence" value="ECO:0007669"/>
    <property type="project" value="UniProtKB-UniRule"/>
</dbReference>
<dbReference type="InterPro" id="IPR029062">
    <property type="entry name" value="Class_I_gatase-like"/>
</dbReference>
<dbReference type="InterPro" id="IPR004459">
    <property type="entry name" value="CobQ_synth"/>
</dbReference>
<dbReference type="STRING" id="1513793.SAMN06296036_11270"/>
<dbReference type="PANTHER" id="PTHR21343">
    <property type="entry name" value="DETHIOBIOTIN SYNTHETASE"/>
    <property type="match status" value="1"/>
</dbReference>
<dbReference type="NCBIfam" id="NF001989">
    <property type="entry name" value="PRK00784.1"/>
    <property type="match status" value="1"/>
</dbReference>
<evidence type="ECO:0000259" key="5">
    <source>
        <dbReference type="Pfam" id="PF01656"/>
    </source>
</evidence>
<dbReference type="OrthoDB" id="9808302at2"/>
<comment type="pathway">
    <text evidence="1 4">Cofactor biosynthesis; adenosylcobalamin biosynthesis.</text>
</comment>
<dbReference type="NCBIfam" id="TIGR00313">
    <property type="entry name" value="cobQ"/>
    <property type="match status" value="1"/>
</dbReference>
<evidence type="ECO:0000256" key="4">
    <source>
        <dbReference type="HAMAP-Rule" id="MF_00028"/>
    </source>
</evidence>
<dbReference type="PROSITE" id="PS51273">
    <property type="entry name" value="GATASE_TYPE_1"/>
    <property type="match status" value="1"/>
</dbReference>
<accession>A0A1Y6C1A0</accession>
<comment type="function">
    <text evidence="4">Catalyzes amidations at positions B, D, E, and G on adenosylcobyrinic A,C-diamide. NH(2) groups are provided by glutamine, and one molecule of ATP is hydrogenolyzed for each amidation.</text>
</comment>
<dbReference type="Proteomes" id="UP000192907">
    <property type="component" value="Unassembled WGS sequence"/>
</dbReference>
<evidence type="ECO:0000313" key="8">
    <source>
        <dbReference type="Proteomes" id="UP000192907"/>
    </source>
</evidence>
<feature type="active site" description="Nucleophile" evidence="4">
    <location>
        <position position="335"/>
    </location>
</feature>
<organism evidence="7 8">
    <name type="scientific">Pseudobacteriovorax antillogorgiicola</name>
    <dbReference type="NCBI Taxonomy" id="1513793"/>
    <lineage>
        <taxon>Bacteria</taxon>
        <taxon>Pseudomonadati</taxon>
        <taxon>Bdellovibrionota</taxon>
        <taxon>Oligoflexia</taxon>
        <taxon>Oligoflexales</taxon>
        <taxon>Pseudobacteriovoracaceae</taxon>
        <taxon>Pseudobacteriovorax</taxon>
    </lineage>
</organism>
<dbReference type="InterPro" id="IPR027417">
    <property type="entry name" value="P-loop_NTPase"/>
</dbReference>
<dbReference type="AlphaFoldDB" id="A0A1Y6C1A0"/>
<dbReference type="RefSeq" id="WP_132320414.1">
    <property type="nucleotide sequence ID" value="NZ_FWZT01000012.1"/>
</dbReference>
<feature type="active site" evidence="4">
    <location>
        <position position="443"/>
    </location>
</feature>
<dbReference type="Pfam" id="PF07685">
    <property type="entry name" value="GATase_3"/>
    <property type="match status" value="1"/>
</dbReference>
<protein>
    <recommendedName>
        <fullName evidence="4">Cobyric acid synthase</fullName>
    </recommendedName>
</protein>
<keyword evidence="3 4" id="KW-0315">Glutamine amidotransferase</keyword>
<feature type="domain" description="CobQ/CobB/MinD/ParA nucleotide binding" evidence="5">
    <location>
        <begin position="6"/>
        <end position="236"/>
    </location>
</feature>
<dbReference type="CDD" id="cd05389">
    <property type="entry name" value="CobQ_N"/>
    <property type="match status" value="1"/>
</dbReference>
<dbReference type="PANTHER" id="PTHR21343:SF1">
    <property type="entry name" value="COBYRIC ACID SYNTHASE"/>
    <property type="match status" value="1"/>
</dbReference>
<dbReference type="UniPathway" id="UPA00148"/>
<dbReference type="HAMAP" id="MF_00028">
    <property type="entry name" value="CobQ"/>
    <property type="match status" value="1"/>
</dbReference>
<dbReference type="Gene3D" id="3.40.50.300">
    <property type="entry name" value="P-loop containing nucleotide triphosphate hydrolases"/>
    <property type="match status" value="1"/>
</dbReference>
<dbReference type="PROSITE" id="PS51274">
    <property type="entry name" value="GATASE_COBBQ"/>
    <property type="match status" value="1"/>
</dbReference>
<proteinExistence type="inferred from homology"/>
<feature type="domain" description="CobB/CobQ-like glutamine amidotransferase" evidence="6">
    <location>
        <begin position="256"/>
        <end position="450"/>
    </location>
</feature>
<dbReference type="GO" id="GO:0003824">
    <property type="term" value="F:catalytic activity"/>
    <property type="evidence" value="ECO:0007669"/>
    <property type="project" value="InterPro"/>
</dbReference>